<dbReference type="SUPFAM" id="SSF103473">
    <property type="entry name" value="MFS general substrate transporter"/>
    <property type="match status" value="1"/>
</dbReference>
<feature type="transmembrane region" description="Helical" evidence="7">
    <location>
        <begin position="324"/>
        <end position="344"/>
    </location>
</feature>
<accession>A0A9X1Y656</accession>
<organism evidence="9 10">
    <name type="scientific">Roseomonas acroporae</name>
    <dbReference type="NCBI Taxonomy" id="2937791"/>
    <lineage>
        <taxon>Bacteria</taxon>
        <taxon>Pseudomonadati</taxon>
        <taxon>Pseudomonadota</taxon>
        <taxon>Alphaproteobacteria</taxon>
        <taxon>Acetobacterales</taxon>
        <taxon>Roseomonadaceae</taxon>
        <taxon>Roseomonas</taxon>
    </lineage>
</organism>
<dbReference type="GO" id="GO:0016020">
    <property type="term" value="C:membrane"/>
    <property type="evidence" value="ECO:0007669"/>
    <property type="project" value="UniProtKB-SubCell"/>
</dbReference>
<feature type="transmembrane region" description="Helical" evidence="7">
    <location>
        <begin position="39"/>
        <end position="60"/>
    </location>
</feature>
<dbReference type="PROSITE" id="PS50850">
    <property type="entry name" value="MFS"/>
    <property type="match status" value="1"/>
</dbReference>
<dbReference type="InterPro" id="IPR020846">
    <property type="entry name" value="MFS_dom"/>
</dbReference>
<keyword evidence="5 7" id="KW-1133">Transmembrane helix</keyword>
<dbReference type="Pfam" id="PF00083">
    <property type="entry name" value="Sugar_tr"/>
    <property type="match status" value="1"/>
</dbReference>
<evidence type="ECO:0000256" key="2">
    <source>
        <dbReference type="ARBA" id="ARBA00010992"/>
    </source>
</evidence>
<gene>
    <name evidence="9" type="ORF">M0638_07580</name>
</gene>
<dbReference type="Proteomes" id="UP001139516">
    <property type="component" value="Unassembled WGS sequence"/>
</dbReference>
<evidence type="ECO:0000256" key="3">
    <source>
        <dbReference type="ARBA" id="ARBA00022448"/>
    </source>
</evidence>
<dbReference type="PANTHER" id="PTHR23511:SF34">
    <property type="entry name" value="SYNAPTIC VESICLE GLYCOPROTEIN 2"/>
    <property type="match status" value="1"/>
</dbReference>
<evidence type="ECO:0000256" key="1">
    <source>
        <dbReference type="ARBA" id="ARBA00004141"/>
    </source>
</evidence>
<dbReference type="Gene3D" id="1.20.1250.20">
    <property type="entry name" value="MFS general substrate transporter like domains"/>
    <property type="match status" value="1"/>
</dbReference>
<dbReference type="AlphaFoldDB" id="A0A9X1Y656"/>
<dbReference type="InterPro" id="IPR005829">
    <property type="entry name" value="Sugar_transporter_CS"/>
</dbReference>
<dbReference type="RefSeq" id="WP_248666361.1">
    <property type="nucleotide sequence ID" value="NZ_JALPRX010000027.1"/>
</dbReference>
<comment type="similarity">
    <text evidence="2">Belongs to the major facilitator superfamily. Sugar transporter (TC 2.A.1.1) family.</text>
</comment>
<feature type="domain" description="Major facilitator superfamily (MFS) profile" evidence="8">
    <location>
        <begin position="39"/>
        <end position="464"/>
    </location>
</feature>
<dbReference type="GO" id="GO:0022857">
    <property type="term" value="F:transmembrane transporter activity"/>
    <property type="evidence" value="ECO:0007669"/>
    <property type="project" value="InterPro"/>
</dbReference>
<feature type="transmembrane region" description="Helical" evidence="7">
    <location>
        <begin position="406"/>
        <end position="430"/>
    </location>
</feature>
<evidence type="ECO:0000256" key="7">
    <source>
        <dbReference type="SAM" id="Phobius"/>
    </source>
</evidence>
<evidence type="ECO:0000256" key="4">
    <source>
        <dbReference type="ARBA" id="ARBA00022692"/>
    </source>
</evidence>
<feature type="transmembrane region" description="Helical" evidence="7">
    <location>
        <begin position="172"/>
        <end position="193"/>
    </location>
</feature>
<evidence type="ECO:0000313" key="9">
    <source>
        <dbReference type="EMBL" id="MCK8784236.1"/>
    </source>
</evidence>
<evidence type="ECO:0000256" key="6">
    <source>
        <dbReference type="ARBA" id="ARBA00023136"/>
    </source>
</evidence>
<name>A0A9X1Y656_9PROT</name>
<evidence type="ECO:0000256" key="5">
    <source>
        <dbReference type="ARBA" id="ARBA00022989"/>
    </source>
</evidence>
<feature type="transmembrane region" description="Helical" evidence="7">
    <location>
        <begin position="436"/>
        <end position="459"/>
    </location>
</feature>
<feature type="transmembrane region" description="Helical" evidence="7">
    <location>
        <begin position="113"/>
        <end position="132"/>
    </location>
</feature>
<feature type="transmembrane region" description="Helical" evidence="7">
    <location>
        <begin position="287"/>
        <end position="304"/>
    </location>
</feature>
<keyword evidence="3" id="KW-0813">Transport</keyword>
<dbReference type="EMBL" id="JALPRX010000027">
    <property type="protein sequence ID" value="MCK8784236.1"/>
    <property type="molecule type" value="Genomic_DNA"/>
</dbReference>
<protein>
    <submittedName>
        <fullName evidence="9">MFS transporter</fullName>
    </submittedName>
</protein>
<feature type="transmembrane region" description="Helical" evidence="7">
    <location>
        <begin position="80"/>
        <end position="101"/>
    </location>
</feature>
<dbReference type="PROSITE" id="PS00217">
    <property type="entry name" value="SUGAR_TRANSPORT_2"/>
    <property type="match status" value="1"/>
</dbReference>
<comment type="caution">
    <text evidence="9">The sequence shown here is derived from an EMBL/GenBank/DDBJ whole genome shotgun (WGS) entry which is preliminary data.</text>
</comment>
<keyword evidence="10" id="KW-1185">Reference proteome</keyword>
<keyword evidence="4 7" id="KW-0812">Transmembrane</keyword>
<dbReference type="CDD" id="cd17316">
    <property type="entry name" value="MFS_SV2_like"/>
    <property type="match status" value="1"/>
</dbReference>
<comment type="subcellular location">
    <subcellularLocation>
        <location evidence="1">Membrane</location>
        <topology evidence="1">Multi-pass membrane protein</topology>
    </subcellularLocation>
</comment>
<reference evidence="9" key="1">
    <citation type="submission" date="2022-04" db="EMBL/GenBank/DDBJ databases">
        <title>Roseomonas acroporae sp. nov., isolated from coral Acropora digitifera.</title>
        <authorList>
            <person name="Sun H."/>
        </authorList>
    </citation>
    <scope>NUCLEOTIDE SEQUENCE</scope>
    <source>
        <strain evidence="9">NAR14</strain>
    </source>
</reference>
<keyword evidence="6 7" id="KW-0472">Membrane</keyword>
<feature type="transmembrane region" description="Helical" evidence="7">
    <location>
        <begin position="351"/>
        <end position="368"/>
    </location>
</feature>
<feature type="transmembrane region" description="Helical" evidence="7">
    <location>
        <begin position="199"/>
        <end position="221"/>
    </location>
</feature>
<feature type="transmembrane region" description="Helical" evidence="7">
    <location>
        <begin position="374"/>
        <end position="394"/>
    </location>
</feature>
<proteinExistence type="inferred from homology"/>
<sequence>MNILTPGRQPGATPALAGSPAAIAARLDRLPASRYGWRIVLLLSLGGCFEFYDLFYTAYVAPGLYREGLFTRTTTGLFDLHGFASFVASFFAGLFIGTIGFGRVADRFGRRRVFTISLLWYSLANLVLAFQADAPWILFWRFMAGIGVGVELVTIDTYIAELVPPAQRGRAFAVNQTILFCMVPLVALIAWLLVPRDPFGFAGWRWVVLIGATGALAAWWLRRAIPESPRWLAQHGQAEEADRVMTGIEAKVAAELGPLPPPAPAAEVPAGAGRLAEAFQPPYRTRTIMMSVFSLLQTVGFYGFGNWVPTLLLAEGINVTTSLLYTFLIALAGPFGPLGAALIADRVERKWQVAGAAATVALLGLVFATQRDAVGIVLCGMALTIANAFMSYALHAYQPELFPTRFRASAVGFVYSWSRLSAVFSGYAIAFTLGLGGVPAVFAMIAGAMAVAAGVVAVWGPRVTGRGLESISH</sequence>
<evidence type="ECO:0000259" key="8">
    <source>
        <dbReference type="PROSITE" id="PS50850"/>
    </source>
</evidence>
<evidence type="ECO:0000313" key="10">
    <source>
        <dbReference type="Proteomes" id="UP001139516"/>
    </source>
</evidence>
<dbReference type="InterPro" id="IPR036259">
    <property type="entry name" value="MFS_trans_sf"/>
</dbReference>
<feature type="transmembrane region" description="Helical" evidence="7">
    <location>
        <begin position="138"/>
        <end position="160"/>
    </location>
</feature>
<dbReference type="PANTHER" id="PTHR23511">
    <property type="entry name" value="SYNAPTIC VESICLE GLYCOPROTEIN 2"/>
    <property type="match status" value="1"/>
</dbReference>
<dbReference type="InterPro" id="IPR005828">
    <property type="entry name" value="MFS_sugar_transport-like"/>
</dbReference>